<dbReference type="Pfam" id="PF05144">
    <property type="entry name" value="Phage_CRI"/>
    <property type="match status" value="1"/>
</dbReference>
<reference evidence="2 3" key="1">
    <citation type="submission" date="2016-03" db="EMBL/GenBank/DDBJ databases">
        <title>Genome sequence of Variovorax paradoxus KB5.</title>
        <authorList>
            <person name="Jeong H."/>
            <person name="Hong C.E."/>
            <person name="Jo S.H."/>
            <person name="Park J.M."/>
        </authorList>
    </citation>
    <scope>NUCLEOTIDE SEQUENCE [LARGE SCALE GENOMIC DNA]</scope>
    <source>
        <strain evidence="2 3">KB5</strain>
    </source>
</reference>
<dbReference type="InterPro" id="IPR022686">
    <property type="entry name" value="G2P_N"/>
</dbReference>
<protein>
    <recommendedName>
        <fullName evidence="1">Replication-associated protein G2P N-terminal domain-containing protein</fullName>
    </recommendedName>
</protein>
<dbReference type="GO" id="GO:0006260">
    <property type="term" value="P:DNA replication"/>
    <property type="evidence" value="ECO:0007669"/>
    <property type="project" value="InterPro"/>
</dbReference>
<sequence>MPKAGRIHIDRVRASAAFDHKPLGELLEKTHPDYGSYVIASDAVGTDQRRKYDSPDYFYARSTELRGGRAYEILFDCCPPKQLQGHNFFGHADVADYIYTCLDLTARRYKQTVTAEQRTAWRGGQTKVHSLHLCGSFGCEEHLKLPIINAIDQNNAGGKHRDWETCLTLGFGMQGRSQYHTCTIYDKAMLLSIDWPERGTLREAIMQLAKRSLRIEIKIYSQWLRTHGVDDNGRVWLQKTYKGPKPLKSLMYAMNWASVDIDALYFTLLKSYNITNAIQRQLTEDEQNGLSKGAKRAYLLWLAGHDLSQQFSRSTVHKYAAEVWNNFAVDITAGRSPSRLPLVDVGELLVPANLLAIPDWAYGTPRYWPPGTSIDQLGLGPDVTNAR</sequence>
<proteinExistence type="predicted"/>
<name>A0AA91I965_VARPD</name>
<dbReference type="AlphaFoldDB" id="A0AA91I965"/>
<evidence type="ECO:0000259" key="1">
    <source>
        <dbReference type="Pfam" id="PF05144"/>
    </source>
</evidence>
<dbReference type="EMBL" id="LVHG01000063">
    <property type="protein sequence ID" value="OAK60197.1"/>
    <property type="molecule type" value="Genomic_DNA"/>
</dbReference>
<gene>
    <name evidence="2" type="ORF">A3K87_24075</name>
</gene>
<dbReference type="Proteomes" id="UP000077852">
    <property type="component" value="Unassembled WGS sequence"/>
</dbReference>
<feature type="domain" description="Replication-associated protein G2P N-terminal" evidence="1">
    <location>
        <begin position="69"/>
        <end position="229"/>
    </location>
</feature>
<evidence type="ECO:0000313" key="3">
    <source>
        <dbReference type="Proteomes" id="UP000077852"/>
    </source>
</evidence>
<organism evidence="2 3">
    <name type="scientific">Variovorax paradoxus</name>
    <dbReference type="NCBI Taxonomy" id="34073"/>
    <lineage>
        <taxon>Bacteria</taxon>
        <taxon>Pseudomonadati</taxon>
        <taxon>Pseudomonadota</taxon>
        <taxon>Betaproteobacteria</taxon>
        <taxon>Burkholderiales</taxon>
        <taxon>Comamonadaceae</taxon>
        <taxon>Variovorax</taxon>
    </lineage>
</organism>
<comment type="caution">
    <text evidence="2">The sequence shown here is derived from an EMBL/GenBank/DDBJ whole genome shotgun (WGS) entry which is preliminary data.</text>
</comment>
<evidence type="ECO:0000313" key="2">
    <source>
        <dbReference type="EMBL" id="OAK60197.1"/>
    </source>
</evidence>
<accession>A0AA91I965</accession>